<accession>A0A8J5TL52</accession>
<feature type="compositionally biased region" description="Basic and acidic residues" evidence="1">
    <location>
        <begin position="31"/>
        <end position="40"/>
    </location>
</feature>
<evidence type="ECO:0000313" key="3">
    <source>
        <dbReference type="Proteomes" id="UP000747542"/>
    </source>
</evidence>
<gene>
    <name evidence="2" type="ORF">Hamer_G016696</name>
</gene>
<protein>
    <submittedName>
        <fullName evidence="2">Uncharacterized protein</fullName>
    </submittedName>
</protein>
<dbReference type="EMBL" id="JAHLQT010002318">
    <property type="protein sequence ID" value="KAG7177406.1"/>
    <property type="molecule type" value="Genomic_DNA"/>
</dbReference>
<keyword evidence="3" id="KW-1185">Reference proteome</keyword>
<organism evidence="2 3">
    <name type="scientific">Homarus americanus</name>
    <name type="common">American lobster</name>
    <dbReference type="NCBI Taxonomy" id="6706"/>
    <lineage>
        <taxon>Eukaryota</taxon>
        <taxon>Metazoa</taxon>
        <taxon>Ecdysozoa</taxon>
        <taxon>Arthropoda</taxon>
        <taxon>Crustacea</taxon>
        <taxon>Multicrustacea</taxon>
        <taxon>Malacostraca</taxon>
        <taxon>Eumalacostraca</taxon>
        <taxon>Eucarida</taxon>
        <taxon>Decapoda</taxon>
        <taxon>Pleocyemata</taxon>
        <taxon>Astacidea</taxon>
        <taxon>Nephropoidea</taxon>
        <taxon>Nephropidae</taxon>
        <taxon>Homarus</taxon>
    </lineage>
</organism>
<evidence type="ECO:0000313" key="2">
    <source>
        <dbReference type="EMBL" id="KAG7177406.1"/>
    </source>
</evidence>
<comment type="caution">
    <text evidence="2">The sequence shown here is derived from an EMBL/GenBank/DDBJ whole genome shotgun (WGS) entry which is preliminary data.</text>
</comment>
<proteinExistence type="predicted"/>
<feature type="region of interest" description="Disordered" evidence="1">
    <location>
        <begin position="24"/>
        <end position="55"/>
    </location>
</feature>
<dbReference type="AlphaFoldDB" id="A0A8J5TL52"/>
<name>A0A8J5TL52_HOMAM</name>
<sequence length="129" mass="14144">MGNAVQKIRARLVMERVHAHGMPAQAVFYPERSRSPDGRKSSTGSSSEASWTSAQDDSLDAALQSFDDLHDPDGALSDLLARTGEDDFMKAVLSFCSYMDGRMDTLDNSRIYDEFRSYTACGPPKVSVA</sequence>
<dbReference type="OrthoDB" id="6350825at2759"/>
<dbReference type="Proteomes" id="UP000747542">
    <property type="component" value="Unassembled WGS sequence"/>
</dbReference>
<feature type="compositionally biased region" description="Low complexity" evidence="1">
    <location>
        <begin position="41"/>
        <end position="54"/>
    </location>
</feature>
<reference evidence="2" key="1">
    <citation type="journal article" date="2021" name="Sci. Adv.">
        <title>The American lobster genome reveals insights on longevity, neural, and immune adaptations.</title>
        <authorList>
            <person name="Polinski J.M."/>
            <person name="Zimin A.V."/>
            <person name="Clark K.F."/>
            <person name="Kohn A.B."/>
            <person name="Sadowski N."/>
            <person name="Timp W."/>
            <person name="Ptitsyn A."/>
            <person name="Khanna P."/>
            <person name="Romanova D.Y."/>
            <person name="Williams P."/>
            <person name="Greenwood S.J."/>
            <person name="Moroz L.L."/>
            <person name="Walt D.R."/>
            <person name="Bodnar A.G."/>
        </authorList>
    </citation>
    <scope>NUCLEOTIDE SEQUENCE</scope>
    <source>
        <strain evidence="2">GMGI-L3</strain>
    </source>
</reference>
<evidence type="ECO:0000256" key="1">
    <source>
        <dbReference type="SAM" id="MobiDB-lite"/>
    </source>
</evidence>